<dbReference type="OrthoDB" id="37573at10239"/>
<evidence type="ECO:0000313" key="2">
    <source>
        <dbReference type="Proteomes" id="UP000033804"/>
    </source>
</evidence>
<name>A0A0F6TGG5_9CAUD</name>
<organism evidence="1 2">
    <name type="scientific">Sinorhizobium phage phiM9</name>
    <dbReference type="NCBI Taxonomy" id="1636182"/>
    <lineage>
        <taxon>Viruses</taxon>
        <taxon>Duplodnaviria</taxon>
        <taxon>Heunggongvirae</taxon>
        <taxon>Uroviricota</taxon>
        <taxon>Caudoviricetes</taxon>
        <taxon>Pootjesviridae</taxon>
        <taxon>Emnonavirus</taxon>
        <taxon>Emnonavirus phiM9</taxon>
    </lineage>
</organism>
<gene>
    <name evidence="1" type="ORF">Sm_phiM9_006</name>
</gene>
<protein>
    <submittedName>
        <fullName evidence="1">Uncharacterized protein</fullName>
    </submittedName>
</protein>
<accession>A0A0F6TGG5</accession>
<proteinExistence type="predicted"/>
<dbReference type="EMBL" id="KP881232">
    <property type="protein sequence ID" value="AKE44636.1"/>
    <property type="molecule type" value="Genomic_DNA"/>
</dbReference>
<dbReference type="KEGG" id="vg:26517688"/>
<dbReference type="RefSeq" id="YP_009189390.1">
    <property type="nucleotide sequence ID" value="NC_028676.1"/>
</dbReference>
<evidence type="ECO:0000313" key="1">
    <source>
        <dbReference type="EMBL" id="AKE44636.1"/>
    </source>
</evidence>
<dbReference type="Proteomes" id="UP000033804">
    <property type="component" value="Segment"/>
</dbReference>
<sequence length="147" mass="16672">MIYNSGYPIKYDASDFIAVYSYEPDLQRKFKDWHYSRDLEAPDDLSVTLVDTAVIYTVAVVATFISNRETVDLIKVTTDKEDDTPSFYITTSSGRSRNFGRDNSSQVIDFSEVKAPVANTIVFKTKQGEFLYFNIPIITEAYTLATS</sequence>
<reference evidence="1 2" key="1">
    <citation type="journal article" date="2015" name="J. Virol.">
        <title>Sinorhizobium meliloti Phage ?M9 Defines a New Group of T4 Superfamily Phages with Unusual Genomic Features but a Common T=16 Capsid.</title>
        <authorList>
            <person name="Johnson M.C."/>
            <person name="Tatum K.B."/>
            <person name="Lynn J.S."/>
            <person name="Brewer T.E."/>
            <person name="Lu S."/>
            <person name="Washburn B.K."/>
            <person name="Stroupe M.E."/>
            <person name="Jones K.M."/>
        </authorList>
    </citation>
    <scope>NUCLEOTIDE SEQUENCE [LARGE SCALE GENOMIC DNA]</scope>
</reference>
<keyword evidence="2" id="KW-1185">Reference proteome</keyword>
<dbReference type="GeneID" id="26517688"/>
<reference evidence="2" key="2">
    <citation type="submission" date="2015-03" db="EMBL/GenBank/DDBJ databases">
        <title>The genome and structure of Sinorhizobium meliloti phage phiM9.</title>
        <authorList>
            <person name="Johnson M.C."/>
            <person name="Tatum K.B."/>
            <person name="Lynn J.S."/>
            <person name="Brewer T.E."/>
            <person name="Washburn B.K."/>
            <person name="Stroupe M.E."/>
            <person name="Jones K.M."/>
        </authorList>
    </citation>
    <scope>NUCLEOTIDE SEQUENCE [LARGE SCALE GENOMIC DNA]</scope>
</reference>